<sequence>MGATDDEDISPETFVKLMNQFYHLGWVYGSSGGMAVCSKNVIYYSPSSVNKERLKESDLFVFNSENNELVRRPENPKIKESACTPLFNLVLNDTDALCVIHTHAKFSNLLTQLIKGGQFEIANQEMIKGIMNRKTWKAYANVDKLIVPIVDNEPEEYMLLPALKKTLEGYPETCAVLVRNHGLFVWGNTWQKTKIMLECYEYLFELACDMIQRGLPLV</sequence>
<dbReference type="InterPro" id="IPR017714">
    <property type="entry name" value="MethylthioRu-1-P_deHdtase_MtnB"/>
</dbReference>
<dbReference type="SMART" id="SM01007">
    <property type="entry name" value="Aldolase_II"/>
    <property type="match status" value="1"/>
</dbReference>
<dbReference type="Gene3D" id="3.40.225.10">
    <property type="entry name" value="Class II aldolase/adducin N-terminal domain"/>
    <property type="match status" value="1"/>
</dbReference>
<dbReference type="SUPFAM" id="SSF53639">
    <property type="entry name" value="AraD/HMP-PK domain-like"/>
    <property type="match status" value="1"/>
</dbReference>
<evidence type="ECO:0000256" key="4">
    <source>
        <dbReference type="ARBA" id="ARBA00022833"/>
    </source>
</evidence>
<evidence type="ECO:0000259" key="8">
    <source>
        <dbReference type="SMART" id="SM01007"/>
    </source>
</evidence>
<evidence type="ECO:0000256" key="6">
    <source>
        <dbReference type="ARBA" id="ARBA00023239"/>
    </source>
</evidence>
<evidence type="ECO:0000256" key="2">
    <source>
        <dbReference type="ARBA" id="ARBA00022605"/>
    </source>
</evidence>
<evidence type="ECO:0000256" key="1">
    <source>
        <dbReference type="ARBA" id="ARBA00006274"/>
    </source>
</evidence>
<feature type="domain" description="Class II aldolase/adducin N-terminal" evidence="8">
    <location>
        <begin position="12"/>
        <end position="208"/>
    </location>
</feature>
<comment type="similarity">
    <text evidence="1">Belongs to the aldolase class II family. Adducin subfamily.</text>
</comment>
<dbReference type="InterPro" id="IPR001303">
    <property type="entry name" value="Aldolase_II/adducin_N"/>
</dbReference>
<dbReference type="WBParaSite" id="ACRNAN_Path_1520.g5929.t1">
    <property type="protein sequence ID" value="ACRNAN_Path_1520.g5929.t1"/>
    <property type="gene ID" value="ACRNAN_Path_1520.g5929"/>
</dbReference>
<protein>
    <submittedName>
        <fullName evidence="10">Class II aldolase/adducin N-terminal domain-containing protein</fullName>
    </submittedName>
</protein>
<keyword evidence="6" id="KW-0456">Lyase</keyword>
<reference evidence="10" key="1">
    <citation type="submission" date="2022-11" db="UniProtKB">
        <authorList>
            <consortium name="WormBaseParasite"/>
        </authorList>
    </citation>
    <scope>IDENTIFICATION</scope>
</reference>
<proteinExistence type="inferred from homology"/>
<dbReference type="GO" id="GO:0046872">
    <property type="term" value="F:metal ion binding"/>
    <property type="evidence" value="ECO:0007669"/>
    <property type="project" value="UniProtKB-KW"/>
</dbReference>
<keyword evidence="4" id="KW-0862">Zinc</keyword>
<comment type="function">
    <text evidence="7">Catalyzes the dehydration of methylthioribulose-1-phosphate (MTRu-1-P) into 2,3-diketo-5-methylthiopentyl-1-phosphate (DK-MTP-1-P). Functions in the methionine salvage pathway, which plays a key role in cancer, apoptosis, microbial proliferation and inflammation. May inhibit the CASP1-related inflammatory response (pyroptosis), the CASP9-dependent apoptotic pathway and the cytochrome c-dependent and APAF1-mediated cell death.</text>
</comment>
<keyword evidence="2" id="KW-0028">Amino-acid biosynthesis</keyword>
<organism evidence="9 10">
    <name type="scientific">Acrobeloides nanus</name>
    <dbReference type="NCBI Taxonomy" id="290746"/>
    <lineage>
        <taxon>Eukaryota</taxon>
        <taxon>Metazoa</taxon>
        <taxon>Ecdysozoa</taxon>
        <taxon>Nematoda</taxon>
        <taxon>Chromadorea</taxon>
        <taxon>Rhabditida</taxon>
        <taxon>Tylenchina</taxon>
        <taxon>Cephalobomorpha</taxon>
        <taxon>Cephaloboidea</taxon>
        <taxon>Cephalobidae</taxon>
        <taxon>Acrobeloides</taxon>
    </lineage>
</organism>
<dbReference type="Proteomes" id="UP000887540">
    <property type="component" value="Unplaced"/>
</dbReference>
<dbReference type="InterPro" id="IPR036409">
    <property type="entry name" value="Aldolase_II/adducin_N_sf"/>
</dbReference>
<evidence type="ECO:0000256" key="5">
    <source>
        <dbReference type="ARBA" id="ARBA00023167"/>
    </source>
</evidence>
<dbReference type="PANTHER" id="PTHR10640">
    <property type="entry name" value="METHYLTHIORIBULOSE-1-PHOSPHATE DEHYDRATASE"/>
    <property type="match status" value="1"/>
</dbReference>
<keyword evidence="5" id="KW-0486">Methionine biosynthesis</keyword>
<evidence type="ECO:0000256" key="7">
    <source>
        <dbReference type="ARBA" id="ARBA00060021"/>
    </source>
</evidence>
<keyword evidence="3" id="KW-0479">Metal-binding</keyword>
<dbReference type="Pfam" id="PF00596">
    <property type="entry name" value="Aldolase_II"/>
    <property type="match status" value="1"/>
</dbReference>
<dbReference type="FunFam" id="3.40.225.10:FF:000003">
    <property type="entry name" value="Methylthioribulose-1-phosphate dehydratase"/>
    <property type="match status" value="1"/>
</dbReference>
<name>A0A914C2E1_9BILA</name>
<keyword evidence="9" id="KW-1185">Reference proteome</keyword>
<evidence type="ECO:0000313" key="10">
    <source>
        <dbReference type="WBParaSite" id="ACRNAN_Path_1520.g5929.t1"/>
    </source>
</evidence>
<accession>A0A914C2E1</accession>
<dbReference type="NCBIfam" id="TIGR03328">
    <property type="entry name" value="salvage_mtnB"/>
    <property type="match status" value="1"/>
</dbReference>
<evidence type="ECO:0000313" key="9">
    <source>
        <dbReference type="Proteomes" id="UP000887540"/>
    </source>
</evidence>
<evidence type="ECO:0000256" key="3">
    <source>
        <dbReference type="ARBA" id="ARBA00022723"/>
    </source>
</evidence>
<dbReference type="GO" id="GO:0019509">
    <property type="term" value="P:L-methionine salvage from methylthioadenosine"/>
    <property type="evidence" value="ECO:0007669"/>
    <property type="project" value="InterPro"/>
</dbReference>
<dbReference type="GO" id="GO:0046570">
    <property type="term" value="F:methylthioribulose 1-phosphate dehydratase activity"/>
    <property type="evidence" value="ECO:0007669"/>
    <property type="project" value="TreeGrafter"/>
</dbReference>
<dbReference type="GO" id="GO:0005737">
    <property type="term" value="C:cytoplasm"/>
    <property type="evidence" value="ECO:0007669"/>
    <property type="project" value="InterPro"/>
</dbReference>
<dbReference type="AlphaFoldDB" id="A0A914C2E1"/>
<dbReference type="PANTHER" id="PTHR10640:SF7">
    <property type="entry name" value="METHYLTHIORIBULOSE-1-PHOSPHATE DEHYDRATASE"/>
    <property type="match status" value="1"/>
</dbReference>